<proteinExistence type="predicted"/>
<keyword evidence="3" id="KW-1185">Reference proteome</keyword>
<dbReference type="EMBL" id="JARJCN010000109">
    <property type="protein sequence ID" value="KAJ7074874.1"/>
    <property type="molecule type" value="Genomic_DNA"/>
</dbReference>
<gene>
    <name evidence="2" type="ORF">B0H15DRAFT_806607</name>
</gene>
<accession>A0AAD6TRS6</accession>
<feature type="region of interest" description="Disordered" evidence="1">
    <location>
        <begin position="1"/>
        <end position="35"/>
    </location>
</feature>
<protein>
    <submittedName>
        <fullName evidence="2">Uncharacterized protein</fullName>
    </submittedName>
</protein>
<dbReference type="AlphaFoldDB" id="A0AAD6TRS6"/>
<evidence type="ECO:0000256" key="1">
    <source>
        <dbReference type="SAM" id="MobiDB-lite"/>
    </source>
</evidence>
<sequence length="369" mass="41030">MRDSVPFKRAARGRWAKQSGFGHNGGTPRHRVGGVPGPADSRAALRMQHNGRECACAHGGVVSVLGAVPVATLASPWARERELDDGKKQEVWTPIFVLIDESGSGPCRAEPKTDNPWLWPAYLIARRTNTAPLIIDYPATQAARFTATPTRETCPHGTTQKIRPALESSSIPLFGYCNPKLLYTPHLIIHANNHYLTFQVMEQTHTSVVDNADEPNKDCDCSRLDERSASAELALHVYRGGPRGDYYPLRALPCAEERTPLNTRWRIKIGGQAGGKRLLDENGSLTQHLYPWLLPITSFCSSTIIVQSNPVDIDGQAQPPVKWKHRTDPRDSTLPDLDNHYICEKGQIGCLAFPGLAWWMMGYAQYQYK</sequence>
<evidence type="ECO:0000313" key="2">
    <source>
        <dbReference type="EMBL" id="KAJ7074874.1"/>
    </source>
</evidence>
<evidence type="ECO:0000313" key="3">
    <source>
        <dbReference type="Proteomes" id="UP001222325"/>
    </source>
</evidence>
<organism evidence="2 3">
    <name type="scientific">Mycena belliarum</name>
    <dbReference type="NCBI Taxonomy" id="1033014"/>
    <lineage>
        <taxon>Eukaryota</taxon>
        <taxon>Fungi</taxon>
        <taxon>Dikarya</taxon>
        <taxon>Basidiomycota</taxon>
        <taxon>Agaricomycotina</taxon>
        <taxon>Agaricomycetes</taxon>
        <taxon>Agaricomycetidae</taxon>
        <taxon>Agaricales</taxon>
        <taxon>Marasmiineae</taxon>
        <taxon>Mycenaceae</taxon>
        <taxon>Mycena</taxon>
    </lineage>
</organism>
<reference evidence="2" key="1">
    <citation type="submission" date="2023-03" db="EMBL/GenBank/DDBJ databases">
        <title>Massive genome expansion in bonnet fungi (Mycena s.s.) driven by repeated elements and novel gene families across ecological guilds.</title>
        <authorList>
            <consortium name="Lawrence Berkeley National Laboratory"/>
            <person name="Harder C.B."/>
            <person name="Miyauchi S."/>
            <person name="Viragh M."/>
            <person name="Kuo A."/>
            <person name="Thoen E."/>
            <person name="Andreopoulos B."/>
            <person name="Lu D."/>
            <person name="Skrede I."/>
            <person name="Drula E."/>
            <person name="Henrissat B."/>
            <person name="Morin E."/>
            <person name="Kohler A."/>
            <person name="Barry K."/>
            <person name="LaButti K."/>
            <person name="Morin E."/>
            <person name="Salamov A."/>
            <person name="Lipzen A."/>
            <person name="Mereny Z."/>
            <person name="Hegedus B."/>
            <person name="Baldrian P."/>
            <person name="Stursova M."/>
            <person name="Weitz H."/>
            <person name="Taylor A."/>
            <person name="Grigoriev I.V."/>
            <person name="Nagy L.G."/>
            <person name="Martin F."/>
            <person name="Kauserud H."/>
        </authorList>
    </citation>
    <scope>NUCLEOTIDE SEQUENCE</scope>
    <source>
        <strain evidence="2">CBHHK173m</strain>
    </source>
</reference>
<comment type="caution">
    <text evidence="2">The sequence shown here is derived from an EMBL/GenBank/DDBJ whole genome shotgun (WGS) entry which is preliminary data.</text>
</comment>
<name>A0AAD6TRS6_9AGAR</name>
<dbReference type="Proteomes" id="UP001222325">
    <property type="component" value="Unassembled WGS sequence"/>
</dbReference>